<proteinExistence type="predicted"/>
<protein>
    <recommendedName>
        <fullName evidence="3">DUF4238 domain-containing protein</fullName>
    </recommendedName>
</protein>
<organism evidence="1 2">
    <name type="scientific">Actinokineospora diospyrosa</name>
    <dbReference type="NCBI Taxonomy" id="103728"/>
    <lineage>
        <taxon>Bacteria</taxon>
        <taxon>Bacillati</taxon>
        <taxon>Actinomycetota</taxon>
        <taxon>Actinomycetes</taxon>
        <taxon>Pseudonocardiales</taxon>
        <taxon>Pseudonocardiaceae</taxon>
        <taxon>Actinokineospora</taxon>
    </lineage>
</organism>
<name>A0ABT1I5T0_9PSEU</name>
<keyword evidence="2" id="KW-1185">Reference proteome</keyword>
<dbReference type="EMBL" id="JAMTCO010000001">
    <property type="protein sequence ID" value="MCP2267978.1"/>
    <property type="molecule type" value="Genomic_DNA"/>
</dbReference>
<dbReference type="InterPro" id="IPR025332">
    <property type="entry name" value="DUF4238"/>
</dbReference>
<comment type="caution">
    <text evidence="1">The sequence shown here is derived from an EMBL/GenBank/DDBJ whole genome shotgun (WGS) entry which is preliminary data.</text>
</comment>
<evidence type="ECO:0000313" key="1">
    <source>
        <dbReference type="EMBL" id="MCP2267978.1"/>
    </source>
</evidence>
<evidence type="ECO:0008006" key="3">
    <source>
        <dbReference type="Google" id="ProtNLM"/>
    </source>
</evidence>
<sequence length="337" mass="37365">MPRFYLDAFARDGQIGTVELPGVKRFVQSVRYAATMNNFYSLDTPDPGDSDTFEAALGAFEGVVAPIIRSVVQEDTWPLPPEQRRALAEFAVVQHLRGPDQRRAMEQIMAATTKIELSIAGREHLFGYAREHLGREVSEAEADMLWEQVISPTGPPITLSPRGHIEQIIEAVPDFTKYILGRPWVLVRFDRKKLFTCDTPVALLPDPQSPPVQGIGLINAWSLTLPLARSVGLMMIDPIPFVDHLRFEDVAQGQADTREPPTSRLANMFNHATARNARRWIFHHPDDSSLIGNELPPPRTTEISFSGASTDFVDMGARIRANRTDGHGNPAADGGLL</sequence>
<dbReference type="Pfam" id="PF14022">
    <property type="entry name" value="DUF4238"/>
    <property type="match status" value="1"/>
</dbReference>
<dbReference type="Proteomes" id="UP001205185">
    <property type="component" value="Unassembled WGS sequence"/>
</dbReference>
<reference evidence="1 2" key="1">
    <citation type="submission" date="2022-06" db="EMBL/GenBank/DDBJ databases">
        <title>Genomic Encyclopedia of Archaeal and Bacterial Type Strains, Phase II (KMG-II): from individual species to whole genera.</title>
        <authorList>
            <person name="Goeker M."/>
        </authorList>
    </citation>
    <scope>NUCLEOTIDE SEQUENCE [LARGE SCALE GENOMIC DNA]</scope>
    <source>
        <strain evidence="1 2">DSM 44255</strain>
    </source>
</reference>
<gene>
    <name evidence="1" type="ORF">LV75_000460</name>
</gene>
<evidence type="ECO:0000313" key="2">
    <source>
        <dbReference type="Proteomes" id="UP001205185"/>
    </source>
</evidence>
<accession>A0ABT1I5T0</accession>